<dbReference type="GO" id="GO:0000139">
    <property type="term" value="C:Golgi membrane"/>
    <property type="evidence" value="ECO:0007669"/>
    <property type="project" value="UniProtKB-SubCell"/>
</dbReference>
<evidence type="ECO:0000256" key="18">
    <source>
        <dbReference type="ARBA" id="ARBA00024631"/>
    </source>
</evidence>
<dbReference type="GO" id="GO:0034045">
    <property type="term" value="C:phagophore assembly site membrane"/>
    <property type="evidence" value="ECO:0007669"/>
    <property type="project" value="UniProtKB-SubCell"/>
</dbReference>
<dbReference type="GO" id="GO:0005776">
    <property type="term" value="C:autophagosome"/>
    <property type="evidence" value="ECO:0007669"/>
    <property type="project" value="TreeGrafter"/>
</dbReference>
<evidence type="ECO:0000256" key="9">
    <source>
        <dbReference type="ARBA" id="ARBA00022989"/>
    </source>
</evidence>
<dbReference type="GO" id="GO:0030659">
    <property type="term" value="C:cytoplasmic vesicle membrane"/>
    <property type="evidence" value="ECO:0007669"/>
    <property type="project" value="UniProtKB-SubCell"/>
</dbReference>
<dbReference type="GO" id="GO:0006869">
    <property type="term" value="P:lipid transport"/>
    <property type="evidence" value="ECO:0007669"/>
    <property type="project" value="UniProtKB-KW"/>
</dbReference>
<comment type="catalytic activity">
    <reaction evidence="17">
        <text>a 1,2-diacyl-sn-glycero-3-phospho-(1D-myo-inositol-3-phosphate)(in) = a 1,2-diacyl-sn-glycero-3-phospho-(1D-myo-inositol-3-phosphate)(out)</text>
        <dbReference type="Rhea" id="RHEA:67920"/>
        <dbReference type="ChEBI" id="CHEBI:58088"/>
    </reaction>
</comment>
<dbReference type="GO" id="GO:0005789">
    <property type="term" value="C:endoplasmic reticulum membrane"/>
    <property type="evidence" value="ECO:0007669"/>
    <property type="project" value="UniProtKB-SubCell"/>
</dbReference>
<feature type="compositionally biased region" description="Polar residues" evidence="20">
    <location>
        <begin position="110"/>
        <end position="121"/>
    </location>
</feature>
<comment type="caution">
    <text evidence="19">Lacks conserved residue(s) required for the propagation of feature annotation.</text>
</comment>
<evidence type="ECO:0000256" key="10">
    <source>
        <dbReference type="ARBA" id="ARBA00023006"/>
    </source>
</evidence>
<comment type="subcellular location">
    <subcellularLocation>
        <location evidence="1">Cytoplasmic vesicle membrane</location>
        <topology evidence="1">Multi-pass membrane protein</topology>
    </subcellularLocation>
    <subcellularLocation>
        <location evidence="2">Endoplasmic reticulum membrane</location>
        <topology evidence="2">Multi-pass membrane protein</topology>
    </subcellularLocation>
    <subcellularLocation>
        <location evidence="4">Golgi apparatus membrane</location>
        <topology evidence="4">Multi-pass membrane protein</topology>
    </subcellularLocation>
    <subcellularLocation>
        <location evidence="3 19">Preautophagosomal structure membrane</location>
        <topology evidence="3 19">Multi-pass membrane protein</topology>
    </subcellularLocation>
</comment>
<keyword evidence="7 19" id="KW-0813">Transport</keyword>
<dbReference type="GO" id="GO:0000422">
    <property type="term" value="P:autophagy of mitochondrion"/>
    <property type="evidence" value="ECO:0007669"/>
    <property type="project" value="TreeGrafter"/>
</dbReference>
<evidence type="ECO:0000313" key="21">
    <source>
        <dbReference type="EMBL" id="KAK5108488.1"/>
    </source>
</evidence>
<accession>A0AAN7TB89</accession>
<dbReference type="GO" id="GO:0034497">
    <property type="term" value="P:protein localization to phagophore assembly site"/>
    <property type="evidence" value="ECO:0007669"/>
    <property type="project" value="TreeGrafter"/>
</dbReference>
<evidence type="ECO:0000256" key="12">
    <source>
        <dbReference type="ARBA" id="ARBA00023055"/>
    </source>
</evidence>
<evidence type="ECO:0000256" key="6">
    <source>
        <dbReference type="ARBA" id="ARBA00018074"/>
    </source>
</evidence>
<evidence type="ECO:0000256" key="7">
    <source>
        <dbReference type="ARBA" id="ARBA00022448"/>
    </source>
</evidence>
<feature type="region of interest" description="Disordered" evidence="20">
    <location>
        <begin position="803"/>
        <end position="829"/>
    </location>
</feature>
<keyword evidence="9 19" id="KW-1133">Transmembrane helix</keyword>
<dbReference type="InterPro" id="IPR007241">
    <property type="entry name" value="Autophagy-rel_prot_9"/>
</dbReference>
<evidence type="ECO:0000256" key="17">
    <source>
        <dbReference type="ARBA" id="ARBA00024621"/>
    </source>
</evidence>
<evidence type="ECO:0000256" key="15">
    <source>
        <dbReference type="ARBA" id="ARBA00024479"/>
    </source>
</evidence>
<keyword evidence="11" id="KW-0333">Golgi apparatus</keyword>
<sequence>MMASRVLSRFLPVAEGDVSVYESLRRDGPYPLETGARPVATDHARYYDEEDDDPEAMLYDDVVRQGPSQSAVVSPEMHGRERLDNRKGKRRSEEEEDVPESLLMDDGPGLNTTQQPPQSQHTRAEAQWKAAQQHKLYASVLPQRPRTSSSRPATTTAAAPQYDPQVAAMWQYTNAHNLDAFLLEVYQYYTGHGIWSICLTRAIGLLTELFVFSFATFLTTCVDYQKVPTSKSTSEVLIPKCMAKAPWWKNAVMFVFIVYWCVRSVTYIGDFRRLNRMNTFYSHVLGIGDQDIQTVSWVRVVEGLVKLHNANIATADPIPAVRKYAMYSKPQQRMNAETIANRLMRQANYYVAMYNKEILDFSLPVPFVGQRQFYSKSLEWCIDFCLTNFVFDEQGSIRPFCLEVRNRKVLVQALQRRLQFAALTSILVAPFNIMRFCVYFFFRYYTEFSRNPSKASARSFSPFAEWKMREFNELEHLFERRIRQAYQPANHYLRQFPKDKMDQVCRFVAFISGAIASVLAVATLLDPELFLGFEVTPGRTAVFWLTVMFGVFGVAQGSLPDEDEVHDPVLHLRAVLFFTHYIPAHWKDRLHSTEVRSEFSAMYPLKIVIFVQEVLSLIVAPLILLRNAGKRSERIIDFFREQTVHVDGIGHQCNFAVFGFKKDLNAADPTTLLDEPDGLRDDYYGLKDDKMAASVQNFMQYYSHYNARQRGSKRGWQPPPAWPPVLSPSAIVEEGAGRNVLTVPARHVSPRPSTVLDRPGGSRRTTTHLSPLGPKRDTTHLPVTSGPAPHAVTESVMMRNDSDLYDLSQPDDKVTESDTEGEEDADGVRNAGVLGMLYQFSKAQAEKGAVVQI</sequence>
<comment type="caution">
    <text evidence="21">The sequence shown here is derived from an EMBL/GenBank/DDBJ whole genome shotgun (WGS) entry which is preliminary data.</text>
</comment>
<feature type="transmembrane region" description="Helical" evidence="19">
    <location>
        <begin position="507"/>
        <end position="529"/>
    </location>
</feature>
<evidence type="ECO:0000256" key="16">
    <source>
        <dbReference type="ARBA" id="ARBA00024615"/>
    </source>
</evidence>
<keyword evidence="12 19" id="KW-0445">Lipid transport</keyword>
<keyword evidence="13 19" id="KW-0472">Membrane</keyword>
<evidence type="ECO:0000256" key="2">
    <source>
        <dbReference type="ARBA" id="ARBA00004477"/>
    </source>
</evidence>
<evidence type="ECO:0000256" key="19">
    <source>
        <dbReference type="RuleBase" id="RU364027"/>
    </source>
</evidence>
<proteinExistence type="inferred from homology"/>
<evidence type="ECO:0000256" key="13">
    <source>
        <dbReference type="ARBA" id="ARBA00023136"/>
    </source>
</evidence>
<feature type="compositionally biased region" description="Low complexity" evidence="20">
    <location>
        <begin position="144"/>
        <end position="158"/>
    </location>
</feature>
<feature type="region of interest" description="Disordered" evidence="20">
    <location>
        <begin position="64"/>
        <end position="128"/>
    </location>
</feature>
<protein>
    <recommendedName>
        <fullName evidence="6 19">Autophagy-related protein 9</fullName>
    </recommendedName>
</protein>
<comment type="catalytic activity">
    <reaction evidence="15">
        <text>a 1,2-diacyl-sn-glycero-3-phospho-L-serine(in) = a 1,2-diacyl-sn-glycero-3-phospho-L-serine(out)</text>
        <dbReference type="Rhea" id="RHEA:38663"/>
        <dbReference type="ChEBI" id="CHEBI:57262"/>
    </reaction>
</comment>
<dbReference type="AlphaFoldDB" id="A0AAN7TB89"/>
<evidence type="ECO:0000256" key="3">
    <source>
        <dbReference type="ARBA" id="ARBA00004511"/>
    </source>
</evidence>
<dbReference type="GO" id="GO:0034727">
    <property type="term" value="P:piecemeal microautophagy of the nucleus"/>
    <property type="evidence" value="ECO:0007669"/>
    <property type="project" value="TreeGrafter"/>
</dbReference>
<evidence type="ECO:0000313" key="22">
    <source>
        <dbReference type="Proteomes" id="UP001310890"/>
    </source>
</evidence>
<reference evidence="21" key="1">
    <citation type="submission" date="2023-08" db="EMBL/GenBank/DDBJ databases">
        <title>Black Yeasts Isolated from many extreme environments.</title>
        <authorList>
            <person name="Coleine C."/>
            <person name="Stajich J.E."/>
            <person name="Selbmann L."/>
        </authorList>
    </citation>
    <scope>NUCLEOTIDE SEQUENCE</scope>
    <source>
        <strain evidence="21">CCFEE 5401</strain>
    </source>
</reference>
<dbReference type="PANTHER" id="PTHR13038:SF10">
    <property type="entry name" value="AUTOPHAGY-RELATED PROTEIN 9"/>
    <property type="match status" value="1"/>
</dbReference>
<dbReference type="Pfam" id="PF04109">
    <property type="entry name" value="ATG9"/>
    <property type="match status" value="1"/>
</dbReference>
<evidence type="ECO:0000256" key="4">
    <source>
        <dbReference type="ARBA" id="ARBA00004653"/>
    </source>
</evidence>
<name>A0AAN7TB89_9PEZI</name>
<keyword evidence="14" id="KW-0968">Cytoplasmic vesicle</keyword>
<organism evidence="21 22">
    <name type="scientific">Meristemomyces frigidus</name>
    <dbReference type="NCBI Taxonomy" id="1508187"/>
    <lineage>
        <taxon>Eukaryota</taxon>
        <taxon>Fungi</taxon>
        <taxon>Dikarya</taxon>
        <taxon>Ascomycota</taxon>
        <taxon>Pezizomycotina</taxon>
        <taxon>Dothideomycetes</taxon>
        <taxon>Dothideomycetidae</taxon>
        <taxon>Mycosphaerellales</taxon>
        <taxon>Teratosphaeriaceae</taxon>
        <taxon>Meristemomyces</taxon>
    </lineage>
</organism>
<evidence type="ECO:0000256" key="20">
    <source>
        <dbReference type="SAM" id="MobiDB-lite"/>
    </source>
</evidence>
<dbReference type="PANTHER" id="PTHR13038">
    <property type="entry name" value="APG9 AUTOPHAGY 9"/>
    <property type="match status" value="1"/>
</dbReference>
<feature type="region of interest" description="Disordered" evidence="20">
    <location>
        <begin position="747"/>
        <end position="789"/>
    </location>
</feature>
<feature type="region of interest" description="Disordered" evidence="20">
    <location>
        <begin position="139"/>
        <end position="158"/>
    </location>
</feature>
<evidence type="ECO:0000256" key="1">
    <source>
        <dbReference type="ARBA" id="ARBA00004439"/>
    </source>
</evidence>
<comment type="catalytic activity">
    <reaction evidence="16">
        <text>a 1,2-diacyl-sn-glycero-3-phosphoethanolamine(in) = a 1,2-diacyl-sn-glycero-3-phosphoethanolamine(out)</text>
        <dbReference type="Rhea" id="RHEA:38895"/>
        <dbReference type="ChEBI" id="CHEBI:64612"/>
    </reaction>
</comment>
<keyword evidence="8 19" id="KW-0812">Transmembrane</keyword>
<dbReference type="Proteomes" id="UP001310890">
    <property type="component" value="Unassembled WGS sequence"/>
</dbReference>
<feature type="transmembrane region" description="Helical" evidence="19">
    <location>
        <begin position="420"/>
        <end position="442"/>
    </location>
</feature>
<evidence type="ECO:0000256" key="14">
    <source>
        <dbReference type="ARBA" id="ARBA00023329"/>
    </source>
</evidence>
<dbReference type="EMBL" id="JAVRRL010000084">
    <property type="protein sequence ID" value="KAK5108488.1"/>
    <property type="molecule type" value="Genomic_DNA"/>
</dbReference>
<evidence type="ECO:0000256" key="11">
    <source>
        <dbReference type="ARBA" id="ARBA00023034"/>
    </source>
</evidence>
<evidence type="ECO:0000256" key="8">
    <source>
        <dbReference type="ARBA" id="ARBA00022692"/>
    </source>
</evidence>
<gene>
    <name evidence="21" type="ORF">LTR62_008227</name>
</gene>
<feature type="compositionally biased region" description="Basic and acidic residues" evidence="20">
    <location>
        <begin position="77"/>
        <end position="86"/>
    </location>
</feature>
<keyword evidence="10 19" id="KW-0072">Autophagy</keyword>
<evidence type="ECO:0000256" key="5">
    <source>
        <dbReference type="ARBA" id="ARBA00006185"/>
    </source>
</evidence>
<dbReference type="GO" id="GO:0061709">
    <property type="term" value="P:reticulophagy"/>
    <property type="evidence" value="ECO:0007669"/>
    <property type="project" value="TreeGrafter"/>
</dbReference>
<comment type="catalytic activity">
    <reaction evidence="18">
        <text>a 1,2-diacyl-sn-glycero-3-phosphocholine(in) = a 1,2-diacyl-sn-glycero-3-phosphocholine(out)</text>
        <dbReference type="Rhea" id="RHEA:38571"/>
        <dbReference type="ChEBI" id="CHEBI:57643"/>
    </reaction>
</comment>
<comment type="similarity">
    <text evidence="5 19">Belongs to the ATG9 family.</text>
</comment>
<comment type="function">
    <text evidence="19">Phospholipid scramblase involved in autophagy. Cycles between the preautophagosomal structure/phagophore assembly site (PAS) and the cytoplasmic vesicle pool and supplies membrane for the growing autophagosome. Lipid scramblase activity plays a key role in preautophagosomal structure/phagophore assembly by distributing the phospholipids that arrive through ATG2 from the cytoplasmic to the luminal leaflet of the bilayer, thereby driving autophagosomal membrane expansion.</text>
</comment>